<keyword evidence="1" id="KW-0472">Membrane</keyword>
<dbReference type="Proteomes" id="UP000244064">
    <property type="component" value="Unassembled WGS sequence"/>
</dbReference>
<evidence type="ECO:0000313" key="3">
    <source>
        <dbReference type="Proteomes" id="UP000244064"/>
    </source>
</evidence>
<feature type="transmembrane region" description="Helical" evidence="1">
    <location>
        <begin position="78"/>
        <end position="96"/>
    </location>
</feature>
<gene>
    <name evidence="2" type="ORF">DBO85_01750</name>
</gene>
<dbReference type="RefSeq" id="WP_108104674.1">
    <property type="nucleotide sequence ID" value="NZ_QASN01000002.1"/>
</dbReference>
<dbReference type="AlphaFoldDB" id="A0A2T5PFA0"/>
<name>A0A2T5PFA0_9PSED</name>
<keyword evidence="1" id="KW-1133">Transmembrane helix</keyword>
<feature type="transmembrane region" description="Helical" evidence="1">
    <location>
        <begin position="12"/>
        <end position="32"/>
    </location>
</feature>
<comment type="caution">
    <text evidence="2">The sequence shown here is derived from an EMBL/GenBank/DDBJ whole genome shotgun (WGS) entry which is preliminary data.</text>
</comment>
<sequence length="97" mass="10553">MHVEGFFEGLGQVLGTIIRFVVDLLTGFFDMLGSAGRDFLNGLSRALGMEASLLGMIALVLGLLLLGLSVRAFVRKRVVAGILWLLISLWLLSLIIH</sequence>
<keyword evidence="1" id="KW-0812">Transmembrane</keyword>
<accession>A0A2T5PFA0</accession>
<organism evidence="2 3">
    <name type="scientific">Pseudomonas mangrovi</name>
    <dbReference type="NCBI Taxonomy" id="2161748"/>
    <lineage>
        <taxon>Bacteria</taxon>
        <taxon>Pseudomonadati</taxon>
        <taxon>Pseudomonadota</taxon>
        <taxon>Gammaproteobacteria</taxon>
        <taxon>Pseudomonadales</taxon>
        <taxon>Pseudomonadaceae</taxon>
        <taxon>Pseudomonas</taxon>
    </lineage>
</organism>
<feature type="transmembrane region" description="Helical" evidence="1">
    <location>
        <begin position="53"/>
        <end position="72"/>
    </location>
</feature>
<protein>
    <submittedName>
        <fullName evidence="2">Uncharacterized protein</fullName>
    </submittedName>
</protein>
<keyword evidence="3" id="KW-1185">Reference proteome</keyword>
<reference evidence="2 3" key="1">
    <citation type="submission" date="2018-04" db="EMBL/GenBank/DDBJ databases">
        <title>Pseudomonas sp. nov., isolated from mangrove soil.</title>
        <authorList>
            <person name="Chen C."/>
        </authorList>
    </citation>
    <scope>NUCLEOTIDE SEQUENCE [LARGE SCALE GENOMIC DNA]</scope>
    <source>
        <strain evidence="2 3">TC-11</strain>
    </source>
</reference>
<proteinExistence type="predicted"/>
<evidence type="ECO:0000313" key="2">
    <source>
        <dbReference type="EMBL" id="PTU76391.1"/>
    </source>
</evidence>
<evidence type="ECO:0000256" key="1">
    <source>
        <dbReference type="SAM" id="Phobius"/>
    </source>
</evidence>
<dbReference type="EMBL" id="QASN01000002">
    <property type="protein sequence ID" value="PTU76391.1"/>
    <property type="molecule type" value="Genomic_DNA"/>
</dbReference>
<dbReference type="OrthoDB" id="7361737at2"/>